<proteinExistence type="predicted"/>
<feature type="compositionally biased region" description="Polar residues" evidence="2">
    <location>
        <begin position="172"/>
        <end position="182"/>
    </location>
</feature>
<dbReference type="EMBL" id="CP155447">
    <property type="protein sequence ID" value="XBH08078.1"/>
    <property type="molecule type" value="Genomic_DNA"/>
</dbReference>
<organism evidence="3">
    <name type="scientific">Singulisphaera sp. Ch08</name>
    <dbReference type="NCBI Taxonomy" id="3120278"/>
    <lineage>
        <taxon>Bacteria</taxon>
        <taxon>Pseudomonadati</taxon>
        <taxon>Planctomycetota</taxon>
        <taxon>Planctomycetia</taxon>
        <taxon>Isosphaerales</taxon>
        <taxon>Isosphaeraceae</taxon>
        <taxon>Singulisphaera</taxon>
    </lineage>
</organism>
<accession>A0AAU7CRH2</accession>
<reference evidence="3" key="1">
    <citation type="submission" date="2024-05" db="EMBL/GenBank/DDBJ databases">
        <title>Planctomycetes of the genus Singulisphaera possess chitinolytic capabilities.</title>
        <authorList>
            <person name="Ivanova A."/>
        </authorList>
    </citation>
    <scope>NUCLEOTIDE SEQUENCE</scope>
    <source>
        <strain evidence="3">Ch08T</strain>
    </source>
</reference>
<protein>
    <submittedName>
        <fullName evidence="3">Uncharacterized protein</fullName>
    </submittedName>
</protein>
<feature type="coiled-coil region" evidence="1">
    <location>
        <begin position="56"/>
        <end position="112"/>
    </location>
</feature>
<dbReference type="RefSeq" id="WP_406700916.1">
    <property type="nucleotide sequence ID" value="NZ_CP155447.1"/>
</dbReference>
<gene>
    <name evidence="3" type="ORF">V5E97_19180</name>
</gene>
<keyword evidence="1" id="KW-0175">Coiled coil</keyword>
<feature type="region of interest" description="Disordered" evidence="2">
    <location>
        <begin position="168"/>
        <end position="237"/>
    </location>
</feature>
<name>A0AAU7CRH2_9BACT</name>
<sequence>MSQANVRSTDAIKQFKLALLTYAEDARVALGAMEMEIRQVRNWLERDQYTYWTSQVKRAKEKIAEARTELNRRRLSQSNSDAVSDSDQKEALRVAKQRLEEAEDKVQRIKRWGPVLEHALSEYHSQSQPLSDKLSGGLVGSLALLERMIVALEEYMALEAPSAPLLPPSLSGDTSAPSTSQPEAVPGSALAGEVPSAVASESEQAGPELPAKGTGSAEVIALPNEESTGEEITRPTS</sequence>
<dbReference type="AlphaFoldDB" id="A0AAU7CRH2"/>
<evidence type="ECO:0000256" key="2">
    <source>
        <dbReference type="SAM" id="MobiDB-lite"/>
    </source>
</evidence>
<evidence type="ECO:0000313" key="3">
    <source>
        <dbReference type="EMBL" id="XBH08078.1"/>
    </source>
</evidence>
<evidence type="ECO:0000256" key="1">
    <source>
        <dbReference type="SAM" id="Coils"/>
    </source>
</evidence>